<feature type="domain" description="Epidermal growth factor receptor-like transmembrane-juxtamembrane segment" evidence="9">
    <location>
        <begin position="268"/>
        <end position="297"/>
    </location>
</feature>
<feature type="domain" description="Yeast cell wall synthesis Kre9/Knh1-like N-terminal" evidence="8">
    <location>
        <begin position="34"/>
        <end position="127"/>
    </location>
</feature>
<evidence type="ECO:0000256" key="3">
    <source>
        <dbReference type="ARBA" id="ARBA00022741"/>
    </source>
</evidence>
<dbReference type="GO" id="GO:0005524">
    <property type="term" value="F:ATP binding"/>
    <property type="evidence" value="ECO:0007669"/>
    <property type="project" value="UniProtKB-KW"/>
</dbReference>
<evidence type="ECO:0000259" key="8">
    <source>
        <dbReference type="Pfam" id="PF10342"/>
    </source>
</evidence>
<dbReference type="PANTHER" id="PTHR40633:SF1">
    <property type="entry name" value="GPI ANCHORED SERINE-THREONINE RICH PROTEIN (AFU_ORTHOLOGUE AFUA_1G03630)"/>
    <property type="match status" value="1"/>
</dbReference>
<feature type="signal peptide" evidence="7">
    <location>
        <begin position="1"/>
        <end position="24"/>
    </location>
</feature>
<feature type="region of interest" description="Disordered" evidence="5">
    <location>
        <begin position="322"/>
        <end position="357"/>
    </location>
</feature>
<keyword evidence="6" id="KW-1133">Transmembrane helix</keyword>
<organism evidence="10 11">
    <name type="scientific">Dactylellina haptotyla (strain CBS 200.50)</name>
    <name type="common">Nematode-trapping fungus</name>
    <name type="synonym">Monacrosporium haptotylum</name>
    <dbReference type="NCBI Taxonomy" id="1284197"/>
    <lineage>
        <taxon>Eukaryota</taxon>
        <taxon>Fungi</taxon>
        <taxon>Dikarya</taxon>
        <taxon>Ascomycota</taxon>
        <taxon>Pezizomycotina</taxon>
        <taxon>Orbiliomycetes</taxon>
        <taxon>Orbiliales</taxon>
        <taxon>Orbiliaceae</taxon>
        <taxon>Dactylellina</taxon>
    </lineage>
</organism>
<protein>
    <recommendedName>
        <fullName evidence="12">Mid2 domain-containing protein</fullName>
    </recommendedName>
</protein>
<evidence type="ECO:0000259" key="9">
    <source>
        <dbReference type="Pfam" id="PF21314"/>
    </source>
</evidence>
<keyword evidence="3" id="KW-0547">Nucleotide-binding</keyword>
<feature type="compositionally biased region" description="Low complexity" evidence="5">
    <location>
        <begin position="196"/>
        <end position="251"/>
    </location>
</feature>
<feature type="compositionally biased region" description="Polar residues" evidence="5">
    <location>
        <begin position="327"/>
        <end position="342"/>
    </location>
</feature>
<evidence type="ECO:0000256" key="4">
    <source>
        <dbReference type="ARBA" id="ARBA00022840"/>
    </source>
</evidence>
<evidence type="ECO:0000313" key="10">
    <source>
        <dbReference type="EMBL" id="EPS45102.1"/>
    </source>
</evidence>
<dbReference type="InterPro" id="IPR052982">
    <property type="entry name" value="SRP1/TIP1-like"/>
</dbReference>
<feature type="chain" id="PRO_5004562038" description="Mid2 domain-containing protein" evidence="7">
    <location>
        <begin position="25"/>
        <end position="371"/>
    </location>
</feature>
<dbReference type="Pfam" id="PF21314">
    <property type="entry name" value="TM_ErbB1"/>
    <property type="match status" value="1"/>
</dbReference>
<evidence type="ECO:0000256" key="2">
    <source>
        <dbReference type="ARBA" id="ARBA00022729"/>
    </source>
</evidence>
<evidence type="ECO:0000256" key="7">
    <source>
        <dbReference type="SAM" id="SignalP"/>
    </source>
</evidence>
<dbReference type="Pfam" id="PF10342">
    <property type="entry name" value="Kre9_KNH"/>
    <property type="match status" value="1"/>
</dbReference>
<keyword evidence="1" id="KW-0597">Phosphoprotein</keyword>
<reference evidence="11" key="2">
    <citation type="submission" date="2013-04" db="EMBL/GenBank/DDBJ databases">
        <title>Genomic mechanisms accounting for the adaptation to parasitism in nematode-trapping fungi.</title>
        <authorList>
            <person name="Ahren D.G."/>
        </authorList>
    </citation>
    <scope>NUCLEOTIDE SEQUENCE [LARGE SCALE GENOMIC DNA]</scope>
    <source>
        <strain evidence="11">CBS 200.50</strain>
    </source>
</reference>
<feature type="region of interest" description="Disordered" evidence="5">
    <location>
        <begin position="196"/>
        <end position="257"/>
    </location>
</feature>
<evidence type="ECO:0000256" key="6">
    <source>
        <dbReference type="SAM" id="Phobius"/>
    </source>
</evidence>
<dbReference type="InterPro" id="IPR018466">
    <property type="entry name" value="Kre9/Knh1-like_N"/>
</dbReference>
<evidence type="ECO:0000313" key="11">
    <source>
        <dbReference type="Proteomes" id="UP000015100"/>
    </source>
</evidence>
<feature type="transmembrane region" description="Helical" evidence="6">
    <location>
        <begin position="263"/>
        <end position="289"/>
    </location>
</feature>
<dbReference type="EMBL" id="AQGS01000023">
    <property type="protein sequence ID" value="EPS45102.1"/>
    <property type="molecule type" value="Genomic_DNA"/>
</dbReference>
<keyword evidence="4" id="KW-0067">ATP-binding</keyword>
<dbReference type="InterPro" id="IPR049328">
    <property type="entry name" value="TM_ErbB1"/>
</dbReference>
<dbReference type="eggNOG" id="ENOG502SUHZ">
    <property type="taxonomic scope" value="Eukaryota"/>
</dbReference>
<accession>S8CBP0</accession>
<dbReference type="STRING" id="1284197.S8CBP0"/>
<reference evidence="10 11" key="1">
    <citation type="journal article" date="2013" name="PLoS Genet.">
        <title>Genomic mechanisms accounting for the adaptation to parasitism in nematode-trapping fungi.</title>
        <authorList>
            <person name="Meerupati T."/>
            <person name="Andersson K.M."/>
            <person name="Friman E."/>
            <person name="Kumar D."/>
            <person name="Tunlid A."/>
            <person name="Ahren D."/>
        </authorList>
    </citation>
    <scope>NUCLEOTIDE SEQUENCE [LARGE SCALE GENOMIC DNA]</scope>
    <source>
        <strain evidence="10 11">CBS 200.50</strain>
    </source>
</reference>
<dbReference type="OMA" id="FQMMERR"/>
<dbReference type="PANTHER" id="PTHR40633">
    <property type="entry name" value="MATRIX PROTEIN, PUTATIVE (AFU_ORTHOLOGUE AFUA_8G05410)-RELATED"/>
    <property type="match status" value="1"/>
</dbReference>
<evidence type="ECO:0000256" key="1">
    <source>
        <dbReference type="ARBA" id="ARBA00022553"/>
    </source>
</evidence>
<dbReference type="AlphaFoldDB" id="S8CBP0"/>
<keyword evidence="2 7" id="KW-0732">Signal</keyword>
<evidence type="ECO:0000256" key="5">
    <source>
        <dbReference type="SAM" id="MobiDB-lite"/>
    </source>
</evidence>
<name>S8CBP0_DACHA</name>
<gene>
    <name evidence="10" type="ORF">H072_916</name>
</gene>
<comment type="caution">
    <text evidence="10">The sequence shown here is derived from an EMBL/GenBank/DDBJ whole genome shotgun (WGS) entry which is preliminary data.</text>
</comment>
<dbReference type="HOGENOM" id="CLU_746002_0_0_1"/>
<keyword evidence="11" id="KW-1185">Reference proteome</keyword>
<dbReference type="OrthoDB" id="4094614at2759"/>
<keyword evidence="6" id="KW-0472">Membrane</keyword>
<sequence length="371" mass="37620">MRFGILSSLVSLVAIVAPFVGAQGVENNENPVSKPAADEVWTAGNPFSIEWAPSANAGTVSIVLVKGAPGALEVLETIAPGIVNSGKFEWTPPVSLEGMQTMGAQIYEIKIVNDLTGNFGFSPQFKIDSPASTFNGGAAASSVSSAAPATTDTATAASTTSVSSVSTDITSASVTSSETVISSSTVLSSTESVTSASASTETSASPTSAPTTLATSVSSSSATETSASATSSPADSTAASETSSQSPTSTADASAPVASKPKLGGAAIAGITGGIIGAVIIGILAVFLFRRRKQQSRSKLVGGTTAAPSKYDRDFQMMERRARHRPTSSFGFNTTRSDTSGNVGDRNDPYVPLGDADSLRHHSGTWNGSRF</sequence>
<evidence type="ECO:0008006" key="12">
    <source>
        <dbReference type="Google" id="ProtNLM"/>
    </source>
</evidence>
<proteinExistence type="predicted"/>
<dbReference type="Proteomes" id="UP000015100">
    <property type="component" value="Unassembled WGS sequence"/>
</dbReference>
<keyword evidence="6" id="KW-0812">Transmembrane</keyword>